<keyword evidence="1" id="KW-0812">Transmembrane</keyword>
<gene>
    <name evidence="1" type="primary">gltS</name>
    <name evidence="3" type="ORF">C7440_1843</name>
</gene>
<dbReference type="EMBL" id="QEKO01000002">
    <property type="protein sequence ID" value="PVY62350.1"/>
    <property type="molecule type" value="Genomic_DNA"/>
</dbReference>
<keyword evidence="1" id="KW-1133">Transmembrane helix</keyword>
<protein>
    <recommendedName>
        <fullName evidence="1 2">Sodium/glutamate symporter</fullName>
    </recommendedName>
</protein>
<keyword evidence="1" id="KW-0769">Symport</keyword>
<feature type="transmembrane region" description="Helical" evidence="1">
    <location>
        <begin position="301"/>
        <end position="323"/>
    </location>
</feature>
<reference evidence="3 4" key="1">
    <citation type="submission" date="2018-04" db="EMBL/GenBank/DDBJ databases">
        <title>Genomic Encyclopedia of Type Strains, Phase IV (KMG-IV): sequencing the most valuable type-strain genomes for metagenomic binning, comparative biology and taxonomic classification.</title>
        <authorList>
            <person name="Goeker M."/>
        </authorList>
    </citation>
    <scope>NUCLEOTIDE SEQUENCE [LARGE SCALE GENOMIC DNA]</scope>
    <source>
        <strain evidence="3 4">DSM 10065</strain>
    </source>
</reference>
<keyword evidence="1" id="KW-1003">Cell membrane</keyword>
<evidence type="ECO:0000313" key="3">
    <source>
        <dbReference type="EMBL" id="PVY62350.1"/>
    </source>
</evidence>
<feature type="transmembrane region" description="Helical" evidence="1">
    <location>
        <begin position="368"/>
        <end position="394"/>
    </location>
</feature>
<organism evidence="3 4">
    <name type="scientific">Pusillimonas noertemannii</name>
    <dbReference type="NCBI Taxonomy" id="305977"/>
    <lineage>
        <taxon>Bacteria</taxon>
        <taxon>Pseudomonadati</taxon>
        <taxon>Pseudomonadota</taxon>
        <taxon>Betaproteobacteria</taxon>
        <taxon>Burkholderiales</taxon>
        <taxon>Alcaligenaceae</taxon>
        <taxon>Pusillimonas</taxon>
    </lineage>
</organism>
<evidence type="ECO:0000256" key="2">
    <source>
        <dbReference type="NCBIfam" id="TIGR00210"/>
    </source>
</evidence>
<feature type="transmembrane region" description="Helical" evidence="1">
    <location>
        <begin position="213"/>
        <end position="231"/>
    </location>
</feature>
<dbReference type="GO" id="GO:0005886">
    <property type="term" value="C:plasma membrane"/>
    <property type="evidence" value="ECO:0007669"/>
    <property type="project" value="UniProtKB-SubCell"/>
</dbReference>
<keyword evidence="1" id="KW-0915">Sodium</keyword>
<keyword evidence="1" id="KW-0406">Ion transport</keyword>
<feature type="transmembrane region" description="Helical" evidence="1">
    <location>
        <begin position="163"/>
        <end position="183"/>
    </location>
</feature>
<comment type="function">
    <text evidence="1">Catalyzes the sodium-dependent transport of glutamate.</text>
</comment>
<keyword evidence="1" id="KW-0997">Cell inner membrane</keyword>
<dbReference type="RefSeq" id="WP_116518312.1">
    <property type="nucleotide sequence ID" value="NZ_JACCEX010000002.1"/>
</dbReference>
<comment type="caution">
    <text evidence="3">The sequence shown here is derived from an EMBL/GenBank/DDBJ whole genome shotgun (WGS) entry which is preliminary data.</text>
</comment>
<evidence type="ECO:0000313" key="4">
    <source>
        <dbReference type="Proteomes" id="UP000246145"/>
    </source>
</evidence>
<proteinExistence type="inferred from homology"/>
<keyword evidence="1" id="KW-0813">Transport</keyword>
<keyword evidence="4" id="KW-1185">Reference proteome</keyword>
<comment type="subcellular location">
    <subcellularLocation>
        <location evidence="1">Cell inner membrane</location>
        <topology evidence="1">Multi-pass membrane protein</topology>
    </subcellularLocation>
</comment>
<feature type="transmembrane region" description="Helical" evidence="1">
    <location>
        <begin position="68"/>
        <end position="86"/>
    </location>
</feature>
<dbReference type="Pfam" id="PF03616">
    <property type="entry name" value="Glt_symporter"/>
    <property type="match status" value="1"/>
</dbReference>
<feature type="transmembrane region" description="Helical" evidence="1">
    <location>
        <begin position="335"/>
        <end position="356"/>
    </location>
</feature>
<dbReference type="PANTHER" id="PTHR36178">
    <property type="entry name" value="SLR0625 PROTEIN"/>
    <property type="match status" value="1"/>
</dbReference>
<dbReference type="GO" id="GO:0015813">
    <property type="term" value="P:L-glutamate transmembrane transport"/>
    <property type="evidence" value="ECO:0007669"/>
    <property type="project" value="UniProtKB-UniRule"/>
</dbReference>
<dbReference type="Proteomes" id="UP000246145">
    <property type="component" value="Unassembled WGS sequence"/>
</dbReference>
<dbReference type="STRING" id="1231391.GCA_000308195_00557"/>
<dbReference type="HAMAP" id="MF_02062">
    <property type="entry name" value="GltS"/>
    <property type="match status" value="1"/>
</dbReference>
<dbReference type="GO" id="GO:0015501">
    <property type="term" value="F:glutamate:sodium symporter activity"/>
    <property type="evidence" value="ECO:0007669"/>
    <property type="project" value="UniProtKB-UniRule"/>
</dbReference>
<accession>A0A2U1CMW4</accession>
<keyword evidence="1" id="KW-0029">Amino-acid transport</keyword>
<keyword evidence="1" id="KW-0472">Membrane</keyword>
<feature type="transmembrane region" description="Helical" evidence="1">
    <location>
        <begin position="39"/>
        <end position="61"/>
    </location>
</feature>
<dbReference type="InterPro" id="IPR004445">
    <property type="entry name" value="GltS"/>
</dbReference>
<dbReference type="PANTHER" id="PTHR36178:SF1">
    <property type="entry name" value="SODIUM_GLUTAMATE SYMPORTER"/>
    <property type="match status" value="1"/>
</dbReference>
<dbReference type="NCBIfam" id="TIGR00210">
    <property type="entry name" value="gltS"/>
    <property type="match status" value="1"/>
</dbReference>
<dbReference type="OrthoDB" id="4921038at2"/>
<dbReference type="AlphaFoldDB" id="A0A2U1CMW4"/>
<sequence>MSFAALGSLLVAIFMQLVGGYVNRRIPLLSRYNIPDPITGGLIFAVLASLALEFFDFHIVFDQSIKPLLLLMFFAGVGLCADLRMLKRGGKALPIFLALLLPFILIQNLTGVAMARLLDLHPVFGLVAGSITLTGGHGTAAAYTDGFAQINNLQMVVELGMMLATVGLVVGGIIGGPVAQYLIKRHGLRSAAEEAAETHVFHESPAPITTHSVLVALAGVLTAVIGGQWLAALFSDIPVTVPEFLWCMVLGIAIRNLLPVAGIQVDDRPAEIISSVSLSLFLVMTMMALDLLDVARSAGPFLLIVLVQVIVVIVYALLVCFRFMGRDYEASVTTAAFLGFSMGTTATAMANMQAIAAKHGPAPTSFLIVPLAGAFFVDIINAFVITIMLSLPFVGG</sequence>
<feature type="transmembrane region" description="Helical" evidence="1">
    <location>
        <begin position="92"/>
        <end position="111"/>
    </location>
</feature>
<keyword evidence="1" id="KW-0739">Sodium transport</keyword>
<evidence type="ECO:0000256" key="1">
    <source>
        <dbReference type="HAMAP-Rule" id="MF_02062"/>
    </source>
</evidence>
<feature type="transmembrane region" description="Helical" evidence="1">
    <location>
        <begin position="270"/>
        <end position="289"/>
    </location>
</feature>
<name>A0A2U1CMW4_9BURK</name>
<feature type="transmembrane region" description="Helical" evidence="1">
    <location>
        <begin position="237"/>
        <end position="258"/>
    </location>
</feature>
<comment type="similarity">
    <text evidence="1">Belongs to the glutamate:Na(+) symporter (ESS) (TC 2.A.27) family.</text>
</comment>